<reference evidence="7" key="1">
    <citation type="submission" date="2023-06" db="EMBL/GenBank/DDBJ databases">
        <title>Genomic analysis of the entomopathogenic nematode Steinernema hermaphroditum.</title>
        <authorList>
            <person name="Schwarz E.M."/>
            <person name="Heppert J.K."/>
            <person name="Baniya A."/>
            <person name="Schwartz H.T."/>
            <person name="Tan C.-H."/>
            <person name="Antoshechkin I."/>
            <person name="Sternberg P.W."/>
            <person name="Goodrich-Blair H."/>
            <person name="Dillman A.R."/>
        </authorList>
    </citation>
    <scope>NUCLEOTIDE SEQUENCE</scope>
    <source>
        <strain evidence="7">PS9179</strain>
        <tissue evidence="7">Whole animal</tissue>
    </source>
</reference>
<evidence type="ECO:0000256" key="4">
    <source>
        <dbReference type="SAM" id="Coils"/>
    </source>
</evidence>
<evidence type="ECO:0000313" key="7">
    <source>
        <dbReference type="EMBL" id="KAK0407903.1"/>
    </source>
</evidence>
<feature type="coiled-coil region" evidence="4">
    <location>
        <begin position="72"/>
        <end position="99"/>
    </location>
</feature>
<keyword evidence="1 3" id="KW-0479">Metal-binding</keyword>
<gene>
    <name evidence="7" type="ORF">QR680_003662</name>
</gene>
<feature type="domain" description="RING-type" evidence="6">
    <location>
        <begin position="9"/>
        <end position="52"/>
    </location>
</feature>
<dbReference type="SUPFAM" id="SSF57850">
    <property type="entry name" value="RING/U-box"/>
    <property type="match status" value="1"/>
</dbReference>
<evidence type="ECO:0000256" key="1">
    <source>
        <dbReference type="ARBA" id="ARBA00022771"/>
    </source>
</evidence>
<dbReference type="PANTHER" id="PTHR35014:SF1">
    <property type="entry name" value="INFECTION RESPONSE PROTEIN"/>
    <property type="match status" value="1"/>
</dbReference>
<keyword evidence="2" id="KW-0862">Zinc</keyword>
<feature type="compositionally biased region" description="Polar residues" evidence="5">
    <location>
        <begin position="180"/>
        <end position="190"/>
    </location>
</feature>
<organism evidence="7 8">
    <name type="scientific">Steinernema hermaphroditum</name>
    <dbReference type="NCBI Taxonomy" id="289476"/>
    <lineage>
        <taxon>Eukaryota</taxon>
        <taxon>Metazoa</taxon>
        <taxon>Ecdysozoa</taxon>
        <taxon>Nematoda</taxon>
        <taxon>Chromadorea</taxon>
        <taxon>Rhabditida</taxon>
        <taxon>Tylenchina</taxon>
        <taxon>Panagrolaimomorpha</taxon>
        <taxon>Strongyloidoidea</taxon>
        <taxon>Steinernematidae</taxon>
        <taxon>Steinernema</taxon>
    </lineage>
</organism>
<name>A0AA39HL48_9BILA</name>
<feature type="region of interest" description="Disordered" evidence="5">
    <location>
        <begin position="123"/>
        <end position="236"/>
    </location>
</feature>
<evidence type="ECO:0000259" key="6">
    <source>
        <dbReference type="PROSITE" id="PS50089"/>
    </source>
</evidence>
<dbReference type="GO" id="GO:0008270">
    <property type="term" value="F:zinc ion binding"/>
    <property type="evidence" value="ECO:0007669"/>
    <property type="project" value="UniProtKB-KW"/>
</dbReference>
<keyword evidence="8" id="KW-1185">Reference proteome</keyword>
<evidence type="ECO:0000256" key="5">
    <source>
        <dbReference type="SAM" id="MobiDB-lite"/>
    </source>
</evidence>
<dbReference type="SMART" id="SM00184">
    <property type="entry name" value="RING"/>
    <property type="match status" value="1"/>
</dbReference>
<proteinExistence type="predicted"/>
<feature type="compositionally biased region" description="Acidic residues" evidence="5">
    <location>
        <begin position="209"/>
        <end position="228"/>
    </location>
</feature>
<dbReference type="InterPro" id="IPR013083">
    <property type="entry name" value="Znf_RING/FYVE/PHD"/>
</dbReference>
<dbReference type="Pfam" id="PF17123">
    <property type="entry name" value="zf-RING_11"/>
    <property type="match status" value="1"/>
</dbReference>
<dbReference type="CDD" id="cd16448">
    <property type="entry name" value="RING-H2"/>
    <property type="match status" value="1"/>
</dbReference>
<dbReference type="PROSITE" id="PS50089">
    <property type="entry name" value="ZF_RING_2"/>
    <property type="match status" value="1"/>
</dbReference>
<dbReference type="PANTHER" id="PTHR35014">
    <property type="entry name" value="INFECTION RESPONSE PROTEIN-RELATED"/>
    <property type="match status" value="1"/>
</dbReference>
<dbReference type="Gene3D" id="3.30.40.10">
    <property type="entry name" value="Zinc/RING finger domain, C3HC4 (zinc finger)"/>
    <property type="match status" value="1"/>
</dbReference>
<sequence>MSTFARFNCSICLDWLDDSQRNEITNCGHVFHSNCIRQCLKSRHKVKCASCREEVGEKELKGIYFSSAPFNQTAQQEELDRAYKTIDALQKELKELNKSRKRFDYPILGDDSDITIWSSEDEDEQLEVVANPRRDASSSRPNWYLRSSVDSDEELVDSDEEGDTGHEHEETIPPLGRSLLSDNPQSTIVQESRDDRPPLDSVHVSTTADSDEGENEESDVSLEEEETDPPLRRNRLSENLQSASAWWSREVRPRLELATDGLILALASLSQDEGLNDAADCNQTVLHDCYDAYLHHFKLDGKPFPGWNVYASAKYGYVQKQGIKGVKEICSWQHDLEKCLGPNAIENCMNTLIFEQAFNLSLLDAMLDQADFHMAQYQCGEGYEDLLNNFYCMYFVMMNDEDKLMVCEEELVKDVEKGLKCLAFGNYIKCYRQVFDQECGAVAARFVLGDCYGTYLNNLNVTDRLPPYTDYFTAVFNYLVDNSRKGLRNTCQWRDDLRACLGPSFESCVNREAFEKTYNVSELDAAQYQGDLRIGEFICGDGYKDYSRMDRCRTEAEDDDEAWAEYERCFYAKSDYADSDEERSNERVPRLKTFDPHFHSWTDFKCAWQHYSPFCGHEISRFLCDLMIDQHDYRVKKNGEDGNPDFHKMLDFCEENVV</sequence>
<comment type="caution">
    <text evidence="7">The sequence shown here is derived from an EMBL/GenBank/DDBJ whole genome shotgun (WGS) entry which is preliminary data.</text>
</comment>
<dbReference type="AlphaFoldDB" id="A0AA39HL48"/>
<evidence type="ECO:0000256" key="3">
    <source>
        <dbReference type="PROSITE-ProRule" id="PRU00175"/>
    </source>
</evidence>
<keyword evidence="4" id="KW-0175">Coiled coil</keyword>
<evidence type="ECO:0000313" key="8">
    <source>
        <dbReference type="Proteomes" id="UP001175271"/>
    </source>
</evidence>
<keyword evidence="1 3" id="KW-0863">Zinc-finger</keyword>
<feature type="compositionally biased region" description="Acidic residues" evidence="5">
    <location>
        <begin position="150"/>
        <end position="162"/>
    </location>
</feature>
<dbReference type="EMBL" id="JAUCMV010000003">
    <property type="protein sequence ID" value="KAK0407903.1"/>
    <property type="molecule type" value="Genomic_DNA"/>
</dbReference>
<dbReference type="Proteomes" id="UP001175271">
    <property type="component" value="Unassembled WGS sequence"/>
</dbReference>
<dbReference type="InterPro" id="IPR001841">
    <property type="entry name" value="Znf_RING"/>
</dbReference>
<accession>A0AA39HL48</accession>
<protein>
    <recommendedName>
        <fullName evidence="6">RING-type domain-containing protein</fullName>
    </recommendedName>
</protein>
<evidence type="ECO:0000256" key="2">
    <source>
        <dbReference type="ARBA" id="ARBA00022833"/>
    </source>
</evidence>